<dbReference type="EMBL" id="D17510">
    <property type="protein sequence ID" value="BAA04394.1"/>
    <property type="molecule type" value="Genomic_DNA"/>
</dbReference>
<evidence type="ECO:0000313" key="1">
    <source>
        <dbReference type="EMBL" id="BAA04394.1"/>
    </source>
</evidence>
<reference evidence="1" key="3">
    <citation type="journal article" date="1994" name="Proc. Natl. Acad. Sci. U.S.A.">
        <title>Loss of all ndh genes as determined by sequencing the entire chloroplast genome of the black pine Pinus thunbergii.</title>
        <authorList>
            <person name="Wakasugi T."/>
            <person name="Tsudzuki J."/>
            <person name="Ito S."/>
            <person name="Nakashima K."/>
            <person name="Tsudzuki T."/>
            <person name="Sugiura M."/>
        </authorList>
    </citation>
    <scope>NUCLEOTIDE SEQUENCE</scope>
</reference>
<protein>
    <submittedName>
        <fullName evidence="1">ORF40c</fullName>
    </submittedName>
</protein>
<organism evidence="1">
    <name type="scientific">Pinus thunbergii</name>
    <name type="common">Japanese black pine</name>
    <name type="synonym">Pinus thunbergiana</name>
    <dbReference type="NCBI Taxonomy" id="3350"/>
    <lineage>
        <taxon>Eukaryota</taxon>
        <taxon>Viridiplantae</taxon>
        <taxon>Streptophyta</taxon>
        <taxon>Embryophyta</taxon>
        <taxon>Tracheophyta</taxon>
        <taxon>Spermatophyta</taxon>
        <taxon>Pinopsida</taxon>
        <taxon>Pinidae</taxon>
        <taxon>Conifers I</taxon>
        <taxon>Pinales</taxon>
        <taxon>Pinaceae</taxon>
        <taxon>Pinus</taxon>
        <taxon>Pinus subgen. Pinus</taxon>
    </lineage>
</organism>
<sequence length="40" mass="5101">MHPFPLHPFRWENYWSERRDLRKERGRINNKSIPCMLKNF</sequence>
<reference evidence="1" key="1">
    <citation type="journal article" date="1993" name="Mol. Gen. Genet.">
        <title>Chloroplast DNA of black pine retains a residual inverted repeat lacking rRNA genes: nucleotide sequences of trnQ, trnK, psbA, trnI and trnH and the absence of rps16.</title>
        <authorList>
            <person name="Tsudzuki J."/>
            <person name="Nakashima K."/>
            <person name="Tsudzuki T."/>
            <person name="Hiratsuka J."/>
            <person name="Shibata M."/>
            <person name="Wakasugi T."/>
            <person name="Sugiura M."/>
        </authorList>
    </citation>
    <scope>NUCLEOTIDE SEQUENCE</scope>
</reference>
<keyword evidence="1" id="KW-0934">Plastid</keyword>
<proteinExistence type="predicted"/>
<dbReference type="PIR" id="T07516">
    <property type="entry name" value="T07516"/>
</dbReference>
<keyword evidence="1" id="KW-0150">Chloroplast</keyword>
<reference evidence="1" key="2">
    <citation type="journal article" date="1994" name="Curr. Genet.">
        <title>A new gene encoding tRNA(Pro) (GGG) is present in the chloroplast genome of black pine: a compilation of 32 tRNA genes from black pine chloroplasts.</title>
        <authorList>
            <person name="Tsudzuki J."/>
            <person name="Ito S."/>
            <person name="Tsudzuki T."/>
            <person name="Wakasugi T."/>
            <person name="Sugiura M."/>
        </authorList>
    </citation>
    <scope>NUCLEOTIDE SEQUENCE</scope>
</reference>
<geneLocation type="chloroplast" evidence="1"/>
<dbReference type="AlphaFoldDB" id="Q32970"/>
<name>Q32970_PINTH</name>
<accession>Q32970</accession>